<evidence type="ECO:0000256" key="5">
    <source>
        <dbReference type="ARBA" id="ARBA00022989"/>
    </source>
</evidence>
<keyword evidence="11" id="KW-0012">Acyltransferase</keyword>
<accession>A0A4Q7VUX9</accession>
<keyword evidence="1 10" id="KW-1003">Cell membrane</keyword>
<comment type="function">
    <text evidence="10">Catalyzes the transfer of an acyl group from acyl-phosphate (acyl-PO(4)) to glycerol-3-phosphate (G3P) to form lysophosphatidic acid (LPA). This enzyme utilizes acyl-phosphate as fatty acyl donor, but not acyl-CoA or acyl-ACP.</text>
</comment>
<dbReference type="EC" id="2.3.1.275" evidence="10"/>
<organism evidence="11 12">
    <name type="scientific">Advenella incenata</name>
    <dbReference type="NCBI Taxonomy" id="267800"/>
    <lineage>
        <taxon>Bacteria</taxon>
        <taxon>Pseudomonadati</taxon>
        <taxon>Pseudomonadota</taxon>
        <taxon>Betaproteobacteria</taxon>
        <taxon>Burkholderiales</taxon>
        <taxon>Alcaligenaceae</taxon>
    </lineage>
</organism>
<dbReference type="NCBIfam" id="TIGR00023">
    <property type="entry name" value="glycerol-3-phosphate 1-O-acyltransferase PlsY"/>
    <property type="match status" value="1"/>
</dbReference>
<keyword evidence="12" id="KW-1185">Reference proteome</keyword>
<evidence type="ECO:0000256" key="7">
    <source>
        <dbReference type="ARBA" id="ARBA00023136"/>
    </source>
</evidence>
<evidence type="ECO:0000256" key="8">
    <source>
        <dbReference type="ARBA" id="ARBA00023209"/>
    </source>
</evidence>
<evidence type="ECO:0000256" key="9">
    <source>
        <dbReference type="ARBA" id="ARBA00023264"/>
    </source>
</evidence>
<feature type="transmembrane region" description="Helical" evidence="10">
    <location>
        <begin position="119"/>
        <end position="143"/>
    </location>
</feature>
<evidence type="ECO:0000256" key="10">
    <source>
        <dbReference type="HAMAP-Rule" id="MF_01043"/>
    </source>
</evidence>
<keyword evidence="2 10" id="KW-0444">Lipid biosynthesis</keyword>
<feature type="transmembrane region" description="Helical" evidence="10">
    <location>
        <begin position="174"/>
        <end position="193"/>
    </location>
</feature>
<dbReference type="HAMAP" id="MF_01043">
    <property type="entry name" value="PlsY"/>
    <property type="match status" value="1"/>
</dbReference>
<evidence type="ECO:0000256" key="1">
    <source>
        <dbReference type="ARBA" id="ARBA00022475"/>
    </source>
</evidence>
<evidence type="ECO:0000256" key="6">
    <source>
        <dbReference type="ARBA" id="ARBA00023098"/>
    </source>
</evidence>
<keyword evidence="8 10" id="KW-0594">Phospholipid biosynthesis</keyword>
<evidence type="ECO:0000256" key="4">
    <source>
        <dbReference type="ARBA" id="ARBA00022692"/>
    </source>
</evidence>
<dbReference type="EMBL" id="SHKO01000001">
    <property type="protein sequence ID" value="RZU00383.1"/>
    <property type="molecule type" value="Genomic_DNA"/>
</dbReference>
<dbReference type="GO" id="GO:0043772">
    <property type="term" value="F:acyl-phosphate glycerol-3-phosphate acyltransferase activity"/>
    <property type="evidence" value="ECO:0007669"/>
    <property type="project" value="UniProtKB-UniRule"/>
</dbReference>
<dbReference type="GO" id="GO:0005886">
    <property type="term" value="C:plasma membrane"/>
    <property type="evidence" value="ECO:0007669"/>
    <property type="project" value="UniProtKB-SubCell"/>
</dbReference>
<comment type="pathway">
    <text evidence="10">Lipid metabolism; phospholipid metabolism.</text>
</comment>
<comment type="similarity">
    <text evidence="10">Belongs to the PlsY family.</text>
</comment>
<comment type="catalytic activity">
    <reaction evidence="10">
        <text>an acyl phosphate + sn-glycerol 3-phosphate = a 1-acyl-sn-glycero-3-phosphate + phosphate</text>
        <dbReference type="Rhea" id="RHEA:34075"/>
        <dbReference type="ChEBI" id="CHEBI:43474"/>
        <dbReference type="ChEBI" id="CHEBI:57597"/>
        <dbReference type="ChEBI" id="CHEBI:57970"/>
        <dbReference type="ChEBI" id="CHEBI:59918"/>
        <dbReference type="EC" id="2.3.1.275"/>
    </reaction>
</comment>
<dbReference type="Proteomes" id="UP000293398">
    <property type="component" value="Unassembled WGS sequence"/>
</dbReference>
<feature type="transmembrane region" description="Helical" evidence="10">
    <location>
        <begin position="9"/>
        <end position="31"/>
    </location>
</feature>
<dbReference type="PANTHER" id="PTHR30309">
    <property type="entry name" value="INNER MEMBRANE PROTEIN YGIH"/>
    <property type="match status" value="1"/>
</dbReference>
<name>A0A4Q7VUX9_9BURK</name>
<keyword evidence="4 10" id="KW-0812">Transmembrane</keyword>
<proteinExistence type="inferred from homology"/>
<protein>
    <recommendedName>
        <fullName evidence="10">Glycerol-3-phosphate acyltransferase</fullName>
    </recommendedName>
    <alternativeName>
        <fullName evidence="10">Acyl-PO4 G3P acyltransferase</fullName>
    </alternativeName>
    <alternativeName>
        <fullName evidence="10">Acyl-phosphate--glycerol-3-phosphate acyltransferase</fullName>
    </alternativeName>
    <alternativeName>
        <fullName evidence="10">G3P acyltransferase</fullName>
        <shortName evidence="10">GPAT</shortName>
        <ecNumber evidence="10">2.3.1.275</ecNumber>
    </alternativeName>
    <alternativeName>
        <fullName evidence="10">Lysophosphatidic acid synthase</fullName>
        <shortName evidence="10">LPA synthase</shortName>
    </alternativeName>
</protein>
<keyword evidence="7 10" id="KW-0472">Membrane</keyword>
<dbReference type="GO" id="GO:0008654">
    <property type="term" value="P:phospholipid biosynthetic process"/>
    <property type="evidence" value="ECO:0007669"/>
    <property type="project" value="UniProtKB-UniRule"/>
</dbReference>
<dbReference type="PANTHER" id="PTHR30309:SF0">
    <property type="entry name" value="GLYCEROL-3-PHOSPHATE ACYLTRANSFERASE-RELATED"/>
    <property type="match status" value="1"/>
</dbReference>
<gene>
    <name evidence="10" type="primary">plsY</name>
    <name evidence="11" type="ORF">EV681_2191</name>
</gene>
<dbReference type="Pfam" id="PF02660">
    <property type="entry name" value="G3P_acyltransf"/>
    <property type="match status" value="1"/>
</dbReference>
<sequence length="217" mass="23319">MTTTTMNNLLWTIFALLAAYLIGSVSFAMVASRLFGLKDPRTFGSGNPGATNMLRTGNRKAALFTLLGDAFKGWLAVALAIYLAPAAGFTDTTIALVAVAVFLGHIYSLFLNFKGGKGVATAVGVLFALQPWLAVATIATWLIIAVFFRYSSLAALVAAVFAPFYYYVGGMAAWPFSMPWFLAICFLTLVLIAKHKKNIANLLAGTESRIGQKKKTK</sequence>
<comment type="caution">
    <text evidence="11">The sequence shown here is derived from an EMBL/GenBank/DDBJ whole genome shotgun (WGS) entry which is preliminary data.</text>
</comment>
<dbReference type="AlphaFoldDB" id="A0A4Q7VUX9"/>
<reference evidence="11 12" key="1">
    <citation type="submission" date="2019-02" db="EMBL/GenBank/DDBJ databases">
        <title>Genomic Encyclopedia of Type Strains, Phase IV (KMG-IV): sequencing the most valuable type-strain genomes for metagenomic binning, comparative biology and taxonomic classification.</title>
        <authorList>
            <person name="Goeker M."/>
        </authorList>
    </citation>
    <scope>NUCLEOTIDE SEQUENCE [LARGE SCALE GENOMIC DNA]</scope>
    <source>
        <strain evidence="11 12">DSM 23814</strain>
    </source>
</reference>
<keyword evidence="3 10" id="KW-0808">Transferase</keyword>
<evidence type="ECO:0000313" key="11">
    <source>
        <dbReference type="EMBL" id="RZU00383.1"/>
    </source>
</evidence>
<dbReference type="InterPro" id="IPR003811">
    <property type="entry name" value="G3P_acylTferase_PlsY"/>
</dbReference>
<comment type="subcellular location">
    <subcellularLocation>
        <location evidence="10">Cell membrane</location>
        <topology evidence="10">Multi-pass membrane protein</topology>
    </subcellularLocation>
</comment>
<feature type="transmembrane region" description="Helical" evidence="10">
    <location>
        <begin position="94"/>
        <end position="113"/>
    </location>
</feature>
<feature type="transmembrane region" description="Helical" evidence="10">
    <location>
        <begin position="61"/>
        <end position="82"/>
    </location>
</feature>
<keyword evidence="5 10" id="KW-1133">Transmembrane helix</keyword>
<comment type="subunit">
    <text evidence="10">Probably interacts with PlsX.</text>
</comment>
<dbReference type="SMART" id="SM01207">
    <property type="entry name" value="G3P_acyltransf"/>
    <property type="match status" value="1"/>
</dbReference>
<evidence type="ECO:0000313" key="12">
    <source>
        <dbReference type="Proteomes" id="UP000293398"/>
    </source>
</evidence>
<evidence type="ECO:0000256" key="2">
    <source>
        <dbReference type="ARBA" id="ARBA00022516"/>
    </source>
</evidence>
<dbReference type="UniPathway" id="UPA00085"/>
<keyword evidence="6 10" id="KW-0443">Lipid metabolism</keyword>
<evidence type="ECO:0000256" key="3">
    <source>
        <dbReference type="ARBA" id="ARBA00022679"/>
    </source>
</evidence>
<keyword evidence="9 10" id="KW-1208">Phospholipid metabolism</keyword>